<organism evidence="15 16">
    <name type="scientific">Cordylochernes scorpioides</name>
    <dbReference type="NCBI Taxonomy" id="51811"/>
    <lineage>
        <taxon>Eukaryota</taxon>
        <taxon>Metazoa</taxon>
        <taxon>Ecdysozoa</taxon>
        <taxon>Arthropoda</taxon>
        <taxon>Chelicerata</taxon>
        <taxon>Arachnida</taxon>
        <taxon>Pseudoscorpiones</taxon>
        <taxon>Cheliferoidea</taxon>
        <taxon>Chernetidae</taxon>
        <taxon>Cordylochernes</taxon>
    </lineage>
</organism>
<keyword evidence="13" id="KW-0175">Coiled coil</keyword>
<feature type="domain" description="Helicase ATP-binding" evidence="14">
    <location>
        <begin position="6"/>
        <end position="423"/>
    </location>
</feature>
<dbReference type="NCBIfam" id="TIGR00604">
    <property type="entry name" value="rad3"/>
    <property type="match status" value="1"/>
</dbReference>
<dbReference type="Pfam" id="PF13307">
    <property type="entry name" value="Helicase_C_2"/>
    <property type="match status" value="1"/>
</dbReference>
<evidence type="ECO:0000313" key="15">
    <source>
        <dbReference type="EMBL" id="UYV63357.1"/>
    </source>
</evidence>
<keyword evidence="7" id="KW-0347">Helicase</keyword>
<evidence type="ECO:0000256" key="6">
    <source>
        <dbReference type="ARBA" id="ARBA00022801"/>
    </source>
</evidence>
<evidence type="ECO:0000256" key="7">
    <source>
        <dbReference type="ARBA" id="ARBA00022806"/>
    </source>
</evidence>
<proteinExistence type="inferred from homology"/>
<reference evidence="15 16" key="1">
    <citation type="submission" date="2022-01" db="EMBL/GenBank/DDBJ databases">
        <title>A chromosomal length assembly of Cordylochernes scorpioides.</title>
        <authorList>
            <person name="Zeh D."/>
            <person name="Zeh J."/>
        </authorList>
    </citation>
    <scope>NUCLEOTIDE SEQUENCE [LARGE SCALE GENOMIC DNA]</scope>
    <source>
        <strain evidence="15">IN4F17</strain>
        <tissue evidence="15">Whole Body</tissue>
    </source>
</reference>
<dbReference type="InterPro" id="IPR045028">
    <property type="entry name" value="DinG/Rad3-like"/>
</dbReference>
<keyword evidence="12" id="KW-0539">Nucleus</keyword>
<comment type="subcellular location">
    <subcellularLocation>
        <location evidence="2">Nucleus</location>
    </subcellularLocation>
</comment>
<dbReference type="PROSITE" id="PS51193">
    <property type="entry name" value="HELICASE_ATP_BIND_2"/>
    <property type="match status" value="1"/>
</dbReference>
<comment type="similarity">
    <text evidence="3">Belongs to the DEAD box helicase family. DEAH subfamily. DDX11/CHL1 sub-subfamily.</text>
</comment>
<evidence type="ECO:0000256" key="12">
    <source>
        <dbReference type="ARBA" id="ARBA00023242"/>
    </source>
</evidence>
<dbReference type="InterPro" id="IPR027417">
    <property type="entry name" value="P-loop_NTPase"/>
</dbReference>
<feature type="coiled-coil region" evidence="13">
    <location>
        <begin position="123"/>
        <end position="150"/>
    </location>
</feature>
<sequence length="860" mass="97344">MKSYTGAVGHFDWCFSRRMKMERDMNKRRFFAKRQDFRSESLSERTVFRRETRPLPALSRKESEKVGIFESPTGTGKSLSIICGSLKWLKDYQTKKLKDLETSIANLNFQEDDNDWFNVQSKNRECEESMKEIQKEYNAYKSHVEMKEKRKEKAITIEKSQEPKRIKLEEKMYNEIYNILKKEDAESEFVLDDYNSDDEESKEDENSLETEEQINLPRIIYCSRTHSQLSQFVREIQKSPYCEEVSVVTLGSRKNLCINESVLKLKHIGLINDKCRELQTSKSKTSKSKMSTCPFYKKKLISSLKENILVEVKDIEDIVSEGHATKTCPYYGTRMAVDGAEVLVVPYNTLLHRETREACGIPLKNSVVIIDEAHNLLEILGSIYSANITGRELSAIYSQLNQYYTKFYSRFNCKNIFYLKQLLFIISALVKYLEGPAAEPVVLTPNIFTSELGIDNINLYKIIDYCKVSKIAQKLNGYSGSLVTVANSKKKNLTQESKVVTSILNKAQNDASPTELSSPLIKLEEFLKSLTNASSDGRIVVHKSKTFKESSVKFLLLNSAQKFEDVVNGCRSLILAGGTMEPISEYVDQLFKPAGVPAERITHFSCGHIVDPGNLLALTLVKGPSGLAFDLSYKNRGSASLIQEVGRTISNLCNVVPGGIVVFFPSYDYEQQVFSQWEKDGLIKTINDNKKTIFREPKTTDQVDKVLSQYSKCIKNRIGKKNGALLLSVVGGKMSEGINFSDDMGRAVVMVGLPFPNIKSPELKEKMAHLDASYPRGPGGKLPSQVYYENLCMKAVNQSIGRAIRHKNDYAAILLLDERYPRPSIQGSLPKWIGSSLHSPQNFGQAYAALRKFFNGKKTS</sequence>
<dbReference type="SUPFAM" id="SSF52540">
    <property type="entry name" value="P-loop containing nucleoside triphosphate hydrolases"/>
    <property type="match status" value="1"/>
</dbReference>
<keyword evidence="16" id="KW-1185">Reference proteome</keyword>
<dbReference type="CDD" id="cd18788">
    <property type="entry name" value="SF2_C_XPD"/>
    <property type="match status" value="1"/>
</dbReference>
<evidence type="ECO:0000256" key="8">
    <source>
        <dbReference type="ARBA" id="ARBA00022840"/>
    </source>
</evidence>
<dbReference type="InterPro" id="IPR006554">
    <property type="entry name" value="Helicase-like_DEXD_c2"/>
</dbReference>
<evidence type="ECO:0000313" key="16">
    <source>
        <dbReference type="Proteomes" id="UP001235939"/>
    </source>
</evidence>
<dbReference type="EMBL" id="CP092864">
    <property type="protein sequence ID" value="UYV63357.1"/>
    <property type="molecule type" value="Genomic_DNA"/>
</dbReference>
<dbReference type="InterPro" id="IPR014013">
    <property type="entry name" value="Helic_SF1/SF2_ATP-bd_DinG/Rad3"/>
</dbReference>
<dbReference type="PANTHER" id="PTHR11472:SF41">
    <property type="entry name" value="ATP-DEPENDENT DNA HELICASE DDX11-RELATED"/>
    <property type="match status" value="1"/>
</dbReference>
<evidence type="ECO:0000256" key="11">
    <source>
        <dbReference type="ARBA" id="ARBA00023235"/>
    </source>
</evidence>
<evidence type="ECO:0000256" key="13">
    <source>
        <dbReference type="SAM" id="Coils"/>
    </source>
</evidence>
<keyword evidence="6" id="KW-0378">Hydrolase</keyword>
<dbReference type="PROSITE" id="PS00690">
    <property type="entry name" value="DEAH_ATP_HELICASE"/>
    <property type="match status" value="1"/>
</dbReference>
<comment type="cofactor">
    <cofactor evidence="1">
        <name>[4Fe-4S] cluster</name>
        <dbReference type="ChEBI" id="CHEBI:49883"/>
    </cofactor>
</comment>
<dbReference type="InterPro" id="IPR002464">
    <property type="entry name" value="DNA/RNA_helicase_DEAH_CS"/>
</dbReference>
<keyword evidence="5" id="KW-0547">Nucleotide-binding</keyword>
<dbReference type="InterPro" id="IPR013020">
    <property type="entry name" value="Rad3/Chl1-like"/>
</dbReference>
<dbReference type="SMART" id="SM00488">
    <property type="entry name" value="DEXDc2"/>
    <property type="match status" value="1"/>
</dbReference>
<keyword evidence="11" id="KW-0413">Isomerase</keyword>
<keyword evidence="8" id="KW-0067">ATP-binding</keyword>
<evidence type="ECO:0000256" key="2">
    <source>
        <dbReference type="ARBA" id="ARBA00004123"/>
    </source>
</evidence>
<protein>
    <submittedName>
        <fullName evidence="15">DDX11</fullName>
    </submittedName>
</protein>
<evidence type="ECO:0000256" key="9">
    <source>
        <dbReference type="ARBA" id="ARBA00023004"/>
    </source>
</evidence>
<dbReference type="PANTHER" id="PTHR11472">
    <property type="entry name" value="DNA REPAIR DEAD HELICASE RAD3/XP-D SUBFAMILY MEMBER"/>
    <property type="match status" value="1"/>
</dbReference>
<evidence type="ECO:0000259" key="14">
    <source>
        <dbReference type="PROSITE" id="PS51193"/>
    </source>
</evidence>
<gene>
    <name evidence="15" type="ORF">LAZ67_2003837</name>
</gene>
<evidence type="ECO:0000256" key="5">
    <source>
        <dbReference type="ARBA" id="ARBA00022741"/>
    </source>
</evidence>
<evidence type="ECO:0000256" key="1">
    <source>
        <dbReference type="ARBA" id="ARBA00001966"/>
    </source>
</evidence>
<dbReference type="Proteomes" id="UP001235939">
    <property type="component" value="Chromosome 02"/>
</dbReference>
<keyword evidence="10" id="KW-0411">Iron-sulfur</keyword>
<evidence type="ECO:0000256" key="4">
    <source>
        <dbReference type="ARBA" id="ARBA00022723"/>
    </source>
</evidence>
<evidence type="ECO:0000256" key="10">
    <source>
        <dbReference type="ARBA" id="ARBA00023014"/>
    </source>
</evidence>
<dbReference type="Pfam" id="PF06733">
    <property type="entry name" value="DEAD_2"/>
    <property type="match status" value="1"/>
</dbReference>
<dbReference type="InterPro" id="IPR010614">
    <property type="entry name" value="RAD3-like_helicase_DEAD"/>
</dbReference>
<dbReference type="Gene3D" id="3.40.50.300">
    <property type="entry name" value="P-loop containing nucleotide triphosphate hydrolases"/>
    <property type="match status" value="3"/>
</dbReference>
<dbReference type="InterPro" id="IPR006555">
    <property type="entry name" value="ATP-dep_Helicase_C"/>
</dbReference>
<name>A0ABY6K3B3_9ARAC</name>
<keyword evidence="9" id="KW-0408">Iron</keyword>
<dbReference type="SMART" id="SM00491">
    <property type="entry name" value="HELICc2"/>
    <property type="match status" value="1"/>
</dbReference>
<keyword evidence="4" id="KW-0479">Metal-binding</keyword>
<evidence type="ECO:0000256" key="3">
    <source>
        <dbReference type="ARBA" id="ARBA00008435"/>
    </source>
</evidence>
<accession>A0ABY6K3B3</accession>